<comment type="caution">
    <text evidence="1">The sequence shown here is derived from an EMBL/GenBank/DDBJ whole genome shotgun (WGS) entry which is preliminary data.</text>
</comment>
<proteinExistence type="predicted"/>
<dbReference type="AlphaFoldDB" id="A0A4R8CHE6"/>
<dbReference type="EMBL" id="SODP01000001">
    <property type="protein sequence ID" value="TDW74961.1"/>
    <property type="molecule type" value="Genomic_DNA"/>
</dbReference>
<organism evidence="1 2">
    <name type="scientific">Kribbella pratensis</name>
    <dbReference type="NCBI Taxonomy" id="2512112"/>
    <lineage>
        <taxon>Bacteria</taxon>
        <taxon>Bacillati</taxon>
        <taxon>Actinomycetota</taxon>
        <taxon>Actinomycetes</taxon>
        <taxon>Propionibacteriales</taxon>
        <taxon>Kribbellaceae</taxon>
        <taxon>Kribbella</taxon>
    </lineage>
</organism>
<accession>A0A4R8CHE6</accession>
<name>A0A4R8CHE6_9ACTN</name>
<reference evidence="1 2" key="1">
    <citation type="submission" date="2019-03" db="EMBL/GenBank/DDBJ databases">
        <title>Genomic Encyclopedia of Type Strains, Phase III (KMG-III): the genomes of soil and plant-associated and newly described type strains.</title>
        <authorList>
            <person name="Whitman W."/>
        </authorList>
    </citation>
    <scope>NUCLEOTIDE SEQUENCE [LARGE SCALE GENOMIC DNA]</scope>
    <source>
        <strain evidence="1 2">VKM Ac-2573</strain>
    </source>
</reference>
<sequence length="62" mass="7397">MRNIGNDAKRCDVTHSQDQMKVEVMARVMREERWLQLGRRRQASKVVSLWFVPDTTKPRAPW</sequence>
<protein>
    <submittedName>
        <fullName evidence="1">Uncharacterized protein</fullName>
    </submittedName>
</protein>
<evidence type="ECO:0000313" key="2">
    <source>
        <dbReference type="Proteomes" id="UP000295146"/>
    </source>
</evidence>
<dbReference type="Proteomes" id="UP000295146">
    <property type="component" value="Unassembled WGS sequence"/>
</dbReference>
<gene>
    <name evidence="1" type="ORF">EV653_0069</name>
</gene>
<evidence type="ECO:0000313" key="1">
    <source>
        <dbReference type="EMBL" id="TDW74961.1"/>
    </source>
</evidence>
<keyword evidence="2" id="KW-1185">Reference proteome</keyword>